<keyword evidence="2" id="KW-1185">Reference proteome</keyword>
<gene>
    <name evidence="1" type="ORF">BDY19DRAFT_213518</name>
</gene>
<evidence type="ECO:0000313" key="1">
    <source>
        <dbReference type="EMBL" id="KAI0088139.1"/>
    </source>
</evidence>
<dbReference type="EMBL" id="MU274915">
    <property type="protein sequence ID" value="KAI0088139.1"/>
    <property type="molecule type" value="Genomic_DNA"/>
</dbReference>
<dbReference type="Proteomes" id="UP001055072">
    <property type="component" value="Unassembled WGS sequence"/>
</dbReference>
<protein>
    <submittedName>
        <fullName evidence="1">Subtilisin-like protease</fullName>
    </submittedName>
</protein>
<name>A0ACB8U1V0_9APHY</name>
<proteinExistence type="predicted"/>
<sequence>MRSAALLTFFTFIATCSARVIQDRYVVELHDLQALSGSKRSFGSLHENFYRNLRKRDVPFDVVREYSADGVFVGASLKLSADQVGEVAKMSGVKAIRPVIEVPRPKPVKVQVVNPTDSGLPDGQASHIMTGVDKLHAKGIAGKGITIGIIDTGIDYNHPFLGGGFGPGHKVIGGYDFVGDDYTSSKQPVPDPDPMDCEGHGTHVAGIIGANPGNPFNISGVAYEASINAYRIFGCSGDVSDDIIIEALLRGYQDGNDILSLSLGGPNGWPEASSAVVASRLEDKGVVLTIAQGNDGSEGPWAASSPASGAHVFSIASVDNIKIPAQNATVHGVTHDPIVYLSTFPLNATGEYPIYATSTDTTKANDACDPLPDSTPDLSDKVVLIRRGTCTFAQKLGNAAAKGGKVFLIYNNVPGYASITTGNYTAALVAADDGAFLVNQFASKSNVSLSFPQSGAYYELPDPHGGFISSFSTYGLNFDLELKPTVGAPGGNIISTYPLAKGGYTVESGTSMATPFVAGSAALVLQTRGKSIVKGIRDLFQTTASPLSSGTEETDLLQTLAVSGAGLVQVNIAVDAKTIVSPGQLLLNDTAHFNPIRKFTIKNTGSETTTYKLTHVPAGTAPTVGSDGILTVTAVTLNRQSARVDLSQNQVTVRPGSEATVSAVFHPPSDVDEKTFPIYSGFIQITSLSESLRVSYAGLAASIKNKQVIDTTDTFFGFKTPAIVNTAGQPGVNASYTLKGDDQPILVLRLAFGTPLLRLDLVPENFKAPPHKRSLSDSFWYWISGGILGDVKTLGALAEYDYVPRNYLGASTAAANGWTEYAFNGTLADGSAVKDGSYKVFLRALRVAGNPKVNTDFESWLSPTITIKRS</sequence>
<organism evidence="1 2">
    <name type="scientific">Irpex rosettiformis</name>
    <dbReference type="NCBI Taxonomy" id="378272"/>
    <lineage>
        <taxon>Eukaryota</taxon>
        <taxon>Fungi</taxon>
        <taxon>Dikarya</taxon>
        <taxon>Basidiomycota</taxon>
        <taxon>Agaricomycotina</taxon>
        <taxon>Agaricomycetes</taxon>
        <taxon>Polyporales</taxon>
        <taxon>Irpicaceae</taxon>
        <taxon>Irpex</taxon>
    </lineage>
</organism>
<comment type="caution">
    <text evidence="1">The sequence shown here is derived from an EMBL/GenBank/DDBJ whole genome shotgun (WGS) entry which is preliminary data.</text>
</comment>
<accession>A0ACB8U1V0</accession>
<evidence type="ECO:0000313" key="2">
    <source>
        <dbReference type="Proteomes" id="UP001055072"/>
    </source>
</evidence>
<reference evidence="1" key="1">
    <citation type="journal article" date="2021" name="Environ. Microbiol.">
        <title>Gene family expansions and transcriptome signatures uncover fungal adaptations to wood decay.</title>
        <authorList>
            <person name="Hage H."/>
            <person name="Miyauchi S."/>
            <person name="Viragh M."/>
            <person name="Drula E."/>
            <person name="Min B."/>
            <person name="Chaduli D."/>
            <person name="Navarro D."/>
            <person name="Favel A."/>
            <person name="Norest M."/>
            <person name="Lesage-Meessen L."/>
            <person name="Balint B."/>
            <person name="Merenyi Z."/>
            <person name="de Eugenio L."/>
            <person name="Morin E."/>
            <person name="Martinez A.T."/>
            <person name="Baldrian P."/>
            <person name="Stursova M."/>
            <person name="Martinez M.J."/>
            <person name="Novotny C."/>
            <person name="Magnuson J.K."/>
            <person name="Spatafora J.W."/>
            <person name="Maurice S."/>
            <person name="Pangilinan J."/>
            <person name="Andreopoulos W."/>
            <person name="LaButti K."/>
            <person name="Hundley H."/>
            <person name="Na H."/>
            <person name="Kuo A."/>
            <person name="Barry K."/>
            <person name="Lipzen A."/>
            <person name="Henrissat B."/>
            <person name="Riley R."/>
            <person name="Ahrendt S."/>
            <person name="Nagy L.G."/>
            <person name="Grigoriev I.V."/>
            <person name="Martin F."/>
            <person name="Rosso M.N."/>
        </authorList>
    </citation>
    <scope>NUCLEOTIDE SEQUENCE</scope>
    <source>
        <strain evidence="1">CBS 384.51</strain>
    </source>
</reference>